<dbReference type="Proteomes" id="UP000654075">
    <property type="component" value="Unassembled WGS sequence"/>
</dbReference>
<feature type="region of interest" description="Disordered" evidence="1">
    <location>
        <begin position="1"/>
        <end position="54"/>
    </location>
</feature>
<proteinExistence type="predicted"/>
<comment type="caution">
    <text evidence="2">The sequence shown here is derived from an EMBL/GenBank/DDBJ whole genome shotgun (WGS) entry which is preliminary data.</text>
</comment>
<evidence type="ECO:0000313" key="4">
    <source>
        <dbReference type="Proteomes" id="UP000654075"/>
    </source>
</evidence>
<keyword evidence="4" id="KW-1185">Reference proteome</keyword>
<gene>
    <name evidence="2" type="ORF">PGLA1383_LOCUS33173</name>
    <name evidence="3" type="ORF">PGLA2088_LOCUS26933</name>
</gene>
<feature type="compositionally biased region" description="Polar residues" evidence="1">
    <location>
        <begin position="1"/>
        <end position="12"/>
    </location>
</feature>
<organism evidence="2 4">
    <name type="scientific">Polarella glacialis</name>
    <name type="common">Dinoflagellate</name>
    <dbReference type="NCBI Taxonomy" id="89957"/>
    <lineage>
        <taxon>Eukaryota</taxon>
        <taxon>Sar</taxon>
        <taxon>Alveolata</taxon>
        <taxon>Dinophyceae</taxon>
        <taxon>Suessiales</taxon>
        <taxon>Suessiaceae</taxon>
        <taxon>Polarella</taxon>
    </lineage>
</organism>
<dbReference type="AlphaFoldDB" id="A0A813FP14"/>
<sequence>MAAAGGQSTTPKLESPLGLSGGAEEDEQTVRHRALTATRSRSVRDPTNPQGWPPLADKLERAFCCLSTFDPELRESCLTVDEDNVVVSLKQHYRQGTIWLHGSLPTAGGGHNWRGGWRELNVQLTSPFERRGERLTGGLSVAFASAPPQSAIDMPPVHCVPNACGFTLQFLPKLLSLWGPNPGSGAQTATELQNRRASPAAAAAAEAGAAQATAQSASVKHCAIHVCHGDLLRVLVSPSGWVDVVGRLASSEDGQWRSIVGWQTPLSMDRLFVGLTLRHTTAVTLRRVYHQGDSVPGQA</sequence>
<evidence type="ECO:0000256" key="1">
    <source>
        <dbReference type="SAM" id="MobiDB-lite"/>
    </source>
</evidence>
<evidence type="ECO:0000313" key="2">
    <source>
        <dbReference type="EMBL" id="CAE8615457.1"/>
    </source>
</evidence>
<reference evidence="2" key="1">
    <citation type="submission" date="2021-02" db="EMBL/GenBank/DDBJ databases">
        <authorList>
            <person name="Dougan E. K."/>
            <person name="Rhodes N."/>
            <person name="Thang M."/>
            <person name="Chan C."/>
        </authorList>
    </citation>
    <scope>NUCLEOTIDE SEQUENCE</scope>
</reference>
<name>A0A813FP14_POLGL</name>
<dbReference type="EMBL" id="CAJNNV010025639">
    <property type="protein sequence ID" value="CAE8615457.1"/>
    <property type="molecule type" value="Genomic_DNA"/>
</dbReference>
<dbReference type="Proteomes" id="UP000626109">
    <property type="component" value="Unassembled WGS sequence"/>
</dbReference>
<evidence type="ECO:0000313" key="3">
    <source>
        <dbReference type="EMBL" id="CAE8690380.1"/>
    </source>
</evidence>
<dbReference type="EMBL" id="CAJNNW010027248">
    <property type="protein sequence ID" value="CAE8690380.1"/>
    <property type="molecule type" value="Genomic_DNA"/>
</dbReference>
<accession>A0A813FP14</accession>
<protein>
    <submittedName>
        <fullName evidence="2">Uncharacterized protein</fullName>
    </submittedName>
</protein>
<feature type="compositionally biased region" description="Polar residues" evidence="1">
    <location>
        <begin position="37"/>
        <end position="50"/>
    </location>
</feature>